<protein>
    <recommendedName>
        <fullName evidence="5">PspA/IM30 family protein</fullName>
    </recommendedName>
</protein>
<gene>
    <name evidence="3" type="ORF">ABB05_15790</name>
</gene>
<keyword evidence="4" id="KW-1185">Reference proteome</keyword>
<keyword evidence="2" id="KW-0175">Coiled coil</keyword>
<reference evidence="3 4" key="1">
    <citation type="submission" date="2015-05" db="EMBL/GenBank/DDBJ databases">
        <title>Comparison of genome.</title>
        <authorList>
            <person name="Zheng Z."/>
            <person name="Sun M."/>
        </authorList>
    </citation>
    <scope>NUCLEOTIDE SEQUENCE [LARGE SCALE GENOMIC DNA]</scope>
    <source>
        <strain evidence="3 4">G25-74</strain>
    </source>
</reference>
<evidence type="ECO:0000256" key="2">
    <source>
        <dbReference type="SAM" id="Coils"/>
    </source>
</evidence>
<evidence type="ECO:0000256" key="1">
    <source>
        <dbReference type="ARBA" id="ARBA00043985"/>
    </source>
</evidence>
<organism evidence="3 4">
    <name type="scientific">Lederbergia galactosidilytica</name>
    <dbReference type="NCBI Taxonomy" id="217031"/>
    <lineage>
        <taxon>Bacteria</taxon>
        <taxon>Bacillati</taxon>
        <taxon>Bacillota</taxon>
        <taxon>Bacilli</taxon>
        <taxon>Bacillales</taxon>
        <taxon>Bacillaceae</taxon>
        <taxon>Lederbergia</taxon>
    </lineage>
</organism>
<evidence type="ECO:0000313" key="4">
    <source>
        <dbReference type="Proteomes" id="UP000077881"/>
    </source>
</evidence>
<dbReference type="EMBL" id="LDJR01000056">
    <property type="protein sequence ID" value="OAK68535.1"/>
    <property type="molecule type" value="Genomic_DNA"/>
</dbReference>
<dbReference type="PATRIC" id="fig|217031.6.peg.3405"/>
<comment type="caution">
    <text evidence="3">The sequence shown here is derived from an EMBL/GenBank/DDBJ whole genome shotgun (WGS) entry which is preliminary data.</text>
</comment>
<evidence type="ECO:0008006" key="5">
    <source>
        <dbReference type="Google" id="ProtNLM"/>
    </source>
</evidence>
<dbReference type="PANTHER" id="PTHR31088:SF6">
    <property type="entry name" value="PHAGE SHOCK PROTEIN A"/>
    <property type="match status" value="1"/>
</dbReference>
<proteinExistence type="inferred from homology"/>
<name>A0A177ZL39_9BACI</name>
<feature type="coiled-coil region" evidence="2">
    <location>
        <begin position="90"/>
        <end position="138"/>
    </location>
</feature>
<dbReference type="InterPro" id="IPR007157">
    <property type="entry name" value="PspA_VIPP1"/>
</dbReference>
<dbReference type="OrthoDB" id="2366053at2"/>
<comment type="similarity">
    <text evidence="1">Belongs to the PspA/Vipp/IM30 family.</text>
</comment>
<evidence type="ECO:0000313" key="3">
    <source>
        <dbReference type="EMBL" id="OAK68535.1"/>
    </source>
</evidence>
<dbReference type="STRING" id="217031.ABB05_15790"/>
<dbReference type="RefSeq" id="WP_057982836.1">
    <property type="nucleotide sequence ID" value="NZ_JAGGKH010000021.1"/>
</dbReference>
<dbReference type="PANTHER" id="PTHR31088">
    <property type="entry name" value="MEMBRANE-ASSOCIATED PROTEIN VIPP1, CHLOROPLASTIC"/>
    <property type="match status" value="1"/>
</dbReference>
<dbReference type="Proteomes" id="UP000077881">
    <property type="component" value="Unassembled WGS sequence"/>
</dbReference>
<accession>A0A177ZL39</accession>
<sequence length="212" mass="24867">MHDLFTRIKQAITDDLQEMTDKEKQSSPVSLLNKYLRECEGEVKKAAKLIERQKLLKVEFHKEWKQSEEMAEKRKQQGAIALEAGAEDLAEIALREQAQYEERAERLKQSYEHSVDQLAELEHKYEEMQLKLKDMHVKRLELMGQENMVMMKNKMNKVLKEAEFGAAAENIETIGMSFEREEKNANDEYQISIFDARIQQLAKDMNKEDLAK</sequence>
<dbReference type="Pfam" id="PF04012">
    <property type="entry name" value="PspA_IM30"/>
    <property type="match status" value="1"/>
</dbReference>
<dbReference type="AlphaFoldDB" id="A0A177ZL39"/>